<feature type="transmembrane region" description="Helical" evidence="1">
    <location>
        <begin position="123"/>
        <end position="145"/>
    </location>
</feature>
<dbReference type="AlphaFoldDB" id="A0A7V0QTB1"/>
<name>A0A7V0QTB1_UNCAE</name>
<proteinExistence type="predicted"/>
<protein>
    <recommendedName>
        <fullName evidence="3">Tetratricopeptide repeat protein</fullName>
    </recommendedName>
</protein>
<dbReference type="Proteomes" id="UP000885660">
    <property type="component" value="Unassembled WGS sequence"/>
</dbReference>
<keyword evidence="1" id="KW-0472">Membrane</keyword>
<keyword evidence="1" id="KW-1133">Transmembrane helix</keyword>
<evidence type="ECO:0000313" key="2">
    <source>
        <dbReference type="EMBL" id="HDN84858.1"/>
    </source>
</evidence>
<dbReference type="Pfam" id="PF13181">
    <property type="entry name" value="TPR_8"/>
    <property type="match status" value="1"/>
</dbReference>
<feature type="non-terminal residue" evidence="2">
    <location>
        <position position="205"/>
    </location>
</feature>
<dbReference type="InterPro" id="IPR011990">
    <property type="entry name" value="TPR-like_helical_dom_sf"/>
</dbReference>
<sequence length="205" mass="24040">MENKKASLTINDLREWIERYKKDLLDIETIEGNKVVEVLTLRDEINDLVQKLEQKGIDLSVERSKLDSLDHLIKDKKEIVWKKLKRSIDPSRYRKEKSISPEKWWWYLDNLIKEEKRQYRNKWIKRVVMGAAVIAALYVIFTYIIPKPPPYVACIEKANELLEDGKLNLALEIYKKAISVDPKQGSAYLMAGVIYEFLGEKEKAA</sequence>
<accession>A0A7V0QTB1</accession>
<organism evidence="2">
    <name type="scientific">Aerophobetes bacterium</name>
    <dbReference type="NCBI Taxonomy" id="2030807"/>
    <lineage>
        <taxon>Bacteria</taxon>
        <taxon>Candidatus Aerophobota</taxon>
    </lineage>
</organism>
<comment type="caution">
    <text evidence="2">The sequence shown here is derived from an EMBL/GenBank/DDBJ whole genome shotgun (WGS) entry which is preliminary data.</text>
</comment>
<evidence type="ECO:0008006" key="3">
    <source>
        <dbReference type="Google" id="ProtNLM"/>
    </source>
</evidence>
<gene>
    <name evidence="2" type="ORF">ENG47_03770</name>
</gene>
<evidence type="ECO:0000256" key="1">
    <source>
        <dbReference type="SAM" id="Phobius"/>
    </source>
</evidence>
<reference evidence="2" key="1">
    <citation type="journal article" date="2020" name="mSystems">
        <title>Genome- and Community-Level Interaction Insights into Carbon Utilization and Element Cycling Functions of Hydrothermarchaeota in Hydrothermal Sediment.</title>
        <authorList>
            <person name="Zhou Z."/>
            <person name="Liu Y."/>
            <person name="Xu W."/>
            <person name="Pan J."/>
            <person name="Luo Z.H."/>
            <person name="Li M."/>
        </authorList>
    </citation>
    <scope>NUCLEOTIDE SEQUENCE [LARGE SCALE GENOMIC DNA]</scope>
    <source>
        <strain evidence="2">HyVt-219</strain>
    </source>
</reference>
<keyword evidence="1" id="KW-0812">Transmembrane</keyword>
<dbReference type="InterPro" id="IPR019734">
    <property type="entry name" value="TPR_rpt"/>
</dbReference>
<dbReference type="EMBL" id="DRBC01000223">
    <property type="protein sequence ID" value="HDN84858.1"/>
    <property type="molecule type" value="Genomic_DNA"/>
</dbReference>
<dbReference type="SUPFAM" id="SSF48452">
    <property type="entry name" value="TPR-like"/>
    <property type="match status" value="1"/>
</dbReference>
<dbReference type="Gene3D" id="1.25.40.10">
    <property type="entry name" value="Tetratricopeptide repeat domain"/>
    <property type="match status" value="1"/>
</dbReference>